<organism evidence="10 11">
    <name type="scientific">Salicibibacter halophilus</name>
    <dbReference type="NCBI Taxonomy" id="2502791"/>
    <lineage>
        <taxon>Bacteria</taxon>
        <taxon>Bacillati</taxon>
        <taxon>Bacillota</taxon>
        <taxon>Bacilli</taxon>
        <taxon>Bacillales</taxon>
        <taxon>Bacillaceae</taxon>
        <taxon>Salicibibacter</taxon>
    </lineage>
</organism>
<sequence>MVGLLKRTTIISRAFLLFGLAAIIIAVLGGRFLFVQVSKEIDDVDLETLANERWTNNEPLHGERGAIYASNGEAIAEEVTSYTAFAVLEDGYEGAIDDPEGTAQTLAPYIDMEEARLAELLTSDQFQVELGSGARQLSYEEREEIEDLGLEGIHFRPEPKRYYPNQAFASHVLGYIDRGSDEAIMGLEAALDEELEGGGGSMSYQVARNGVPLPGSDEEITDAYDGSDVGLTLDSNIQLALEQAMTSVDDEYNPERMNAIVANAKTGEILAMSNRPDFNPNNYEDITNHTNFTVSDHYEPGSTFKMFTMAAAIESGEYDGDEEFESGTYDPGYDVTISDHNDGEGWGEITFDEAMERSSNVGFSKLVNEKMGADTLYEYLDRFGFGRETGIELPNEAAGLMSESDLDAMYTAFGQSSAVTPIQQIQAATAIANDGQMMQPYIVDRIENSNVNETVYESEPVLAGEPISEETAKEVREQLVEAVYGENGTGGAFQVDDMTIAGKTGTAQIPSENGYLSGHDQNIFSFLGMAPADDPEIVTYVAVDRPNLSADESGTQPVSTIFNTVMHQSMQYLQLQPDESSVHGEEGSSEGGGIEVEDVTGDRAEQAAETVSEQNLEPIILGEGNRIEHQYPFAEEDVIDGEKIFLVSDDSWEMPDMTGWSARDVVKFSTATGMNIDHSGTGYVSDQSLEAGSEAGSHDSVTVEFVHPDDEEETDAEEESDEQEEQEETDED</sequence>
<dbReference type="PANTHER" id="PTHR30627:SF26">
    <property type="entry name" value="PENICILLIN-BINDING PROTEIN 2B"/>
    <property type="match status" value="1"/>
</dbReference>
<dbReference type="Gene3D" id="3.30.70.2110">
    <property type="match status" value="1"/>
</dbReference>
<dbReference type="GO" id="GO:0005886">
    <property type="term" value="C:plasma membrane"/>
    <property type="evidence" value="ECO:0007669"/>
    <property type="project" value="TreeGrafter"/>
</dbReference>
<proteinExistence type="inferred from homology"/>
<dbReference type="Gene3D" id="3.40.710.10">
    <property type="entry name" value="DD-peptidase/beta-lactamase superfamily"/>
    <property type="match status" value="1"/>
</dbReference>
<comment type="catalytic activity">
    <reaction evidence="6">
        <text>Preferential cleavage: (Ac)2-L-Lys-D-Ala-|-D-Ala. Also transpeptidation of peptidyl-alanyl moieties that are N-acyl substituents of D-alanine.</text>
        <dbReference type="EC" id="3.4.16.4"/>
    </reaction>
</comment>
<dbReference type="InterPro" id="IPR036138">
    <property type="entry name" value="PBP_dimer_sf"/>
</dbReference>
<dbReference type="EMBL" id="CP035485">
    <property type="protein sequence ID" value="QDI90606.1"/>
    <property type="molecule type" value="Genomic_DNA"/>
</dbReference>
<dbReference type="Pfam" id="PF03793">
    <property type="entry name" value="PASTA"/>
    <property type="match status" value="1"/>
</dbReference>
<feature type="transmembrane region" description="Helical" evidence="8">
    <location>
        <begin position="14"/>
        <end position="34"/>
    </location>
</feature>
<evidence type="ECO:0000313" key="10">
    <source>
        <dbReference type="EMBL" id="QDI90606.1"/>
    </source>
</evidence>
<dbReference type="SUPFAM" id="SSF56519">
    <property type="entry name" value="Penicillin binding protein dimerisation domain"/>
    <property type="match status" value="1"/>
</dbReference>
<comment type="pathway">
    <text evidence="2">Cell wall biogenesis; peptidoglycan biosynthesis.</text>
</comment>
<evidence type="ECO:0000256" key="5">
    <source>
        <dbReference type="ARBA" id="ARBA00023136"/>
    </source>
</evidence>
<keyword evidence="5 8" id="KW-0472">Membrane</keyword>
<keyword evidence="8" id="KW-0812">Transmembrane</keyword>
<dbReference type="InterPro" id="IPR001460">
    <property type="entry name" value="PCN-bd_Tpept"/>
</dbReference>
<reference evidence="11" key="1">
    <citation type="submission" date="2019-01" db="EMBL/GenBank/DDBJ databases">
        <title>Genomic analysis of Salicibibacter sp. NKC3-5.</title>
        <authorList>
            <person name="Oh Y.J."/>
        </authorList>
    </citation>
    <scope>NUCLEOTIDE SEQUENCE [LARGE SCALE GENOMIC DNA]</scope>
    <source>
        <strain evidence="11">NKC3-5</strain>
    </source>
</reference>
<evidence type="ECO:0000259" key="9">
    <source>
        <dbReference type="SMART" id="SM00740"/>
    </source>
</evidence>
<dbReference type="PANTHER" id="PTHR30627">
    <property type="entry name" value="PEPTIDOGLYCAN D,D-TRANSPEPTIDASE"/>
    <property type="match status" value="1"/>
</dbReference>
<dbReference type="GO" id="GO:0071555">
    <property type="term" value="P:cell wall organization"/>
    <property type="evidence" value="ECO:0007669"/>
    <property type="project" value="TreeGrafter"/>
</dbReference>
<dbReference type="Proteomes" id="UP000319756">
    <property type="component" value="Chromosome"/>
</dbReference>
<dbReference type="Gene3D" id="3.90.1310.10">
    <property type="entry name" value="Penicillin-binding protein 2a (Domain 2)"/>
    <property type="match status" value="1"/>
</dbReference>
<dbReference type="GO" id="GO:0009252">
    <property type="term" value="P:peptidoglycan biosynthetic process"/>
    <property type="evidence" value="ECO:0007669"/>
    <property type="project" value="UniProtKB-UniPathway"/>
</dbReference>
<dbReference type="SUPFAM" id="SSF56601">
    <property type="entry name" value="beta-lactamase/transpeptidase-like"/>
    <property type="match status" value="1"/>
</dbReference>
<dbReference type="Pfam" id="PF03717">
    <property type="entry name" value="PBP_dimer"/>
    <property type="match status" value="1"/>
</dbReference>
<feature type="compositionally biased region" description="Acidic residues" evidence="7">
    <location>
        <begin position="709"/>
        <end position="732"/>
    </location>
</feature>
<dbReference type="InterPro" id="IPR005311">
    <property type="entry name" value="PBP_dimer"/>
</dbReference>
<dbReference type="Pfam" id="PF00905">
    <property type="entry name" value="Transpeptidase"/>
    <property type="match status" value="1"/>
</dbReference>
<dbReference type="SMART" id="SM00740">
    <property type="entry name" value="PASTA"/>
    <property type="match status" value="2"/>
</dbReference>
<evidence type="ECO:0000256" key="6">
    <source>
        <dbReference type="ARBA" id="ARBA00034000"/>
    </source>
</evidence>
<protein>
    <recommendedName>
        <fullName evidence="4">serine-type D-Ala-D-Ala carboxypeptidase</fullName>
        <ecNumber evidence="4">3.4.16.4</ecNumber>
    </recommendedName>
</protein>
<feature type="region of interest" description="Disordered" evidence="7">
    <location>
        <begin position="675"/>
        <end position="732"/>
    </location>
</feature>
<evidence type="ECO:0000256" key="4">
    <source>
        <dbReference type="ARBA" id="ARBA00012448"/>
    </source>
</evidence>
<dbReference type="UniPathway" id="UPA00219"/>
<dbReference type="EC" id="3.4.16.4" evidence="4"/>
<dbReference type="Gene3D" id="2.20.70.70">
    <property type="match status" value="1"/>
</dbReference>
<feature type="domain" description="PASTA" evidence="9">
    <location>
        <begin position="653"/>
        <end position="707"/>
    </location>
</feature>
<comment type="similarity">
    <text evidence="3">Belongs to the transpeptidase family.</text>
</comment>
<comment type="subcellular location">
    <subcellularLocation>
        <location evidence="1">Membrane</location>
    </subcellularLocation>
</comment>
<dbReference type="AlphaFoldDB" id="A0A514LFH4"/>
<dbReference type="GO" id="GO:0009002">
    <property type="term" value="F:serine-type D-Ala-D-Ala carboxypeptidase activity"/>
    <property type="evidence" value="ECO:0007669"/>
    <property type="project" value="UniProtKB-EC"/>
</dbReference>
<evidence type="ECO:0000313" key="11">
    <source>
        <dbReference type="Proteomes" id="UP000319756"/>
    </source>
</evidence>
<dbReference type="CDD" id="cd06576">
    <property type="entry name" value="PASTA_Pbp2x-like_1"/>
    <property type="match status" value="1"/>
</dbReference>
<dbReference type="InterPro" id="IPR012338">
    <property type="entry name" value="Beta-lactam/transpept-like"/>
</dbReference>
<evidence type="ECO:0000256" key="1">
    <source>
        <dbReference type="ARBA" id="ARBA00004370"/>
    </source>
</evidence>
<evidence type="ECO:0000256" key="8">
    <source>
        <dbReference type="SAM" id="Phobius"/>
    </source>
</evidence>
<gene>
    <name evidence="10" type="ORF">EPH95_04955</name>
</gene>
<keyword evidence="11" id="KW-1185">Reference proteome</keyword>
<evidence type="ECO:0000256" key="3">
    <source>
        <dbReference type="ARBA" id="ARBA00007171"/>
    </source>
</evidence>
<dbReference type="OrthoDB" id="9804124at2"/>
<feature type="domain" description="PASTA" evidence="9">
    <location>
        <begin position="590"/>
        <end position="650"/>
    </location>
</feature>
<name>A0A514LFH4_9BACI</name>
<dbReference type="CDD" id="cd06575">
    <property type="entry name" value="PASTA_Pbp2x-like_2"/>
    <property type="match status" value="1"/>
</dbReference>
<evidence type="ECO:0000256" key="7">
    <source>
        <dbReference type="SAM" id="MobiDB-lite"/>
    </source>
</evidence>
<accession>A0A514LFH4</accession>
<dbReference type="InterPro" id="IPR005543">
    <property type="entry name" value="PASTA_dom"/>
</dbReference>
<keyword evidence="8" id="KW-1133">Transmembrane helix</keyword>
<dbReference type="InterPro" id="IPR050515">
    <property type="entry name" value="Beta-lactam/transpept"/>
</dbReference>
<dbReference type="SUPFAM" id="SSF54184">
    <property type="entry name" value="Penicillin-binding protein 2x (pbp-2x), c-terminal domain"/>
    <property type="match status" value="2"/>
</dbReference>
<dbReference type="KEGG" id="sale:EPH95_04955"/>
<evidence type="ECO:0000256" key="2">
    <source>
        <dbReference type="ARBA" id="ARBA00004752"/>
    </source>
</evidence>
<dbReference type="GO" id="GO:0008658">
    <property type="term" value="F:penicillin binding"/>
    <property type="evidence" value="ECO:0007669"/>
    <property type="project" value="InterPro"/>
</dbReference>